<protein>
    <recommendedName>
        <fullName evidence="5">Pectinesterase catalytic domain-containing protein</fullName>
    </recommendedName>
</protein>
<keyword evidence="7" id="KW-1185">Reference proteome</keyword>
<evidence type="ECO:0000256" key="4">
    <source>
        <dbReference type="SAM" id="Phobius"/>
    </source>
</evidence>
<name>A0ABQ7XH78_BRANA</name>
<feature type="domain" description="Pectinesterase catalytic" evidence="5">
    <location>
        <begin position="16"/>
        <end position="153"/>
    </location>
</feature>
<dbReference type="InterPro" id="IPR011050">
    <property type="entry name" value="Pectin_lyase_fold/virulence"/>
</dbReference>
<evidence type="ECO:0000256" key="2">
    <source>
        <dbReference type="ARBA" id="ARBA00022801"/>
    </source>
</evidence>
<evidence type="ECO:0000259" key="5">
    <source>
        <dbReference type="Pfam" id="PF01095"/>
    </source>
</evidence>
<comment type="pathway">
    <text evidence="1">Glycan metabolism; pectin degradation; 2-dehydro-3-deoxy-D-gluconate from pectin: step 1/5.</text>
</comment>
<dbReference type="EMBL" id="JAGKQM010000268">
    <property type="protein sequence ID" value="KAH0854744.1"/>
    <property type="molecule type" value="Genomic_DNA"/>
</dbReference>
<gene>
    <name evidence="6" type="ORF">HID58_044822</name>
</gene>
<keyword evidence="4" id="KW-0812">Transmembrane</keyword>
<evidence type="ECO:0000313" key="7">
    <source>
        <dbReference type="Proteomes" id="UP000824890"/>
    </source>
</evidence>
<dbReference type="InterPro" id="IPR000070">
    <property type="entry name" value="Pectinesterase_cat"/>
</dbReference>
<evidence type="ECO:0000256" key="1">
    <source>
        <dbReference type="ARBA" id="ARBA00005184"/>
    </source>
</evidence>
<evidence type="ECO:0000313" key="6">
    <source>
        <dbReference type="EMBL" id="KAH0854744.1"/>
    </source>
</evidence>
<reference evidence="6 7" key="1">
    <citation type="submission" date="2021-05" db="EMBL/GenBank/DDBJ databases">
        <title>Genome Assembly of Synthetic Allotetraploid Brassica napus Reveals Homoeologous Exchanges between Subgenomes.</title>
        <authorList>
            <person name="Davis J.T."/>
        </authorList>
    </citation>
    <scope>NUCLEOTIDE SEQUENCE [LARGE SCALE GENOMIC DNA]</scope>
    <source>
        <strain evidence="7">cv. Da-Ae</strain>
        <tissue evidence="6">Seedling</tissue>
    </source>
</reference>
<proteinExistence type="predicted"/>
<comment type="caution">
    <text evidence="6">The sequence shown here is derived from an EMBL/GenBank/DDBJ whole genome shotgun (WGS) entry which is preliminary data.</text>
</comment>
<organism evidence="6 7">
    <name type="scientific">Brassica napus</name>
    <name type="common">Rape</name>
    <dbReference type="NCBI Taxonomy" id="3708"/>
    <lineage>
        <taxon>Eukaryota</taxon>
        <taxon>Viridiplantae</taxon>
        <taxon>Streptophyta</taxon>
        <taxon>Embryophyta</taxon>
        <taxon>Tracheophyta</taxon>
        <taxon>Spermatophyta</taxon>
        <taxon>Magnoliopsida</taxon>
        <taxon>eudicotyledons</taxon>
        <taxon>Gunneridae</taxon>
        <taxon>Pentapetalae</taxon>
        <taxon>rosids</taxon>
        <taxon>malvids</taxon>
        <taxon>Brassicales</taxon>
        <taxon>Brassicaceae</taxon>
        <taxon>Brassiceae</taxon>
        <taxon>Brassica</taxon>
    </lineage>
</organism>
<feature type="transmembrane region" description="Helical" evidence="4">
    <location>
        <begin position="30"/>
        <end position="52"/>
    </location>
</feature>
<feature type="non-terminal residue" evidence="6">
    <location>
        <position position="1"/>
    </location>
</feature>
<keyword evidence="2" id="KW-0378">Hydrolase</keyword>
<dbReference type="Gene3D" id="2.160.20.10">
    <property type="entry name" value="Single-stranded right-handed beta-helix, Pectin lyase-like"/>
    <property type="match status" value="1"/>
</dbReference>
<sequence length="169" mass="19258">SLRHVPLHVPRIRGNVLYTHAGDQLYRECYIIGIVDFIFGYAAAIFQSCNILTRKPLPKQINTVTAHAASDQYVKSGFVIFNSTIMPYQAGSVTWMALEAVCNGDMVEPRGWITWNPRTLRYGEYKNTGTGNVYKPNMTDEEAQKYSVYTFINRNDWLNSICIPYDCSV</sequence>
<dbReference type="SUPFAM" id="SSF51126">
    <property type="entry name" value="Pectin lyase-like"/>
    <property type="match status" value="1"/>
</dbReference>
<keyword evidence="4" id="KW-0472">Membrane</keyword>
<dbReference type="PANTHER" id="PTHR31707">
    <property type="entry name" value="PECTINESTERASE"/>
    <property type="match status" value="1"/>
</dbReference>
<keyword evidence="4" id="KW-1133">Transmembrane helix</keyword>
<dbReference type="InterPro" id="IPR012334">
    <property type="entry name" value="Pectin_lyas_fold"/>
</dbReference>
<evidence type="ECO:0000256" key="3">
    <source>
        <dbReference type="ARBA" id="ARBA00023085"/>
    </source>
</evidence>
<dbReference type="Pfam" id="PF01095">
    <property type="entry name" value="Pectinesterase"/>
    <property type="match status" value="1"/>
</dbReference>
<accession>A0ABQ7XH78</accession>
<keyword evidence="3" id="KW-0063">Aspartyl esterase</keyword>
<dbReference type="Proteomes" id="UP000824890">
    <property type="component" value="Unassembled WGS sequence"/>
</dbReference>